<proteinExistence type="predicted"/>
<dbReference type="EMBL" id="AZEU01000095">
    <property type="protein sequence ID" value="KRL47704.1"/>
    <property type="molecule type" value="Genomic_DNA"/>
</dbReference>
<dbReference type="InterPro" id="IPR040628">
    <property type="entry name" value="BaeRF_family6"/>
</dbReference>
<keyword evidence="4" id="KW-1185">Reference proteome</keyword>
<gene>
    <name evidence="3" type="ORF">FD01_GL000218</name>
</gene>
<name>A0A0R1R3B9_9LACO</name>
<comment type="caution">
    <text evidence="3">The sequence shown here is derived from an EMBL/GenBank/DDBJ whole genome shotgun (WGS) entry which is preliminary data.</text>
</comment>
<dbReference type="RefSeq" id="WP_056962886.1">
    <property type="nucleotide sequence ID" value="NZ_AZEU01000095.1"/>
</dbReference>
<evidence type="ECO:0000259" key="2">
    <source>
        <dbReference type="Pfam" id="PF18848"/>
    </source>
</evidence>
<dbReference type="Pfam" id="PF18848">
    <property type="entry name" value="baeRF_family6"/>
    <property type="match status" value="1"/>
</dbReference>
<feature type="region of interest" description="Disordered" evidence="1">
    <location>
        <begin position="169"/>
        <end position="190"/>
    </location>
</feature>
<evidence type="ECO:0000313" key="3">
    <source>
        <dbReference type="EMBL" id="KRL47704.1"/>
    </source>
</evidence>
<protein>
    <recommendedName>
        <fullName evidence="2">Bacterial archaeo-eukaryotic release factor family 6 domain-containing protein</fullName>
    </recommendedName>
</protein>
<dbReference type="Proteomes" id="UP000051790">
    <property type="component" value="Unassembled WGS sequence"/>
</dbReference>
<evidence type="ECO:0000256" key="1">
    <source>
        <dbReference type="SAM" id="MobiDB-lite"/>
    </source>
</evidence>
<feature type="compositionally biased region" description="Polar residues" evidence="1">
    <location>
        <begin position="170"/>
        <end position="183"/>
    </location>
</feature>
<dbReference type="PATRIC" id="fig|1423769.4.peg.238"/>
<evidence type="ECO:0000313" key="4">
    <source>
        <dbReference type="Proteomes" id="UP000051790"/>
    </source>
</evidence>
<dbReference type="OrthoDB" id="4393931at2"/>
<dbReference type="AlphaFoldDB" id="A0A0R1R3B9"/>
<reference evidence="3 4" key="1">
    <citation type="journal article" date="2015" name="Genome Announc.">
        <title>Expanding the biotechnology potential of lactobacilli through comparative genomics of 213 strains and associated genera.</title>
        <authorList>
            <person name="Sun Z."/>
            <person name="Harris H.M."/>
            <person name="McCann A."/>
            <person name="Guo C."/>
            <person name="Argimon S."/>
            <person name="Zhang W."/>
            <person name="Yang X."/>
            <person name="Jeffery I.B."/>
            <person name="Cooney J.C."/>
            <person name="Kagawa T.F."/>
            <person name="Liu W."/>
            <person name="Song Y."/>
            <person name="Salvetti E."/>
            <person name="Wrobel A."/>
            <person name="Rasinkangas P."/>
            <person name="Parkhill J."/>
            <person name="Rea M.C."/>
            <person name="O'Sullivan O."/>
            <person name="Ritari J."/>
            <person name="Douillard F.P."/>
            <person name="Paul Ross R."/>
            <person name="Yang R."/>
            <person name="Briner A.E."/>
            <person name="Felis G.E."/>
            <person name="de Vos W.M."/>
            <person name="Barrangou R."/>
            <person name="Klaenhammer T.R."/>
            <person name="Caufield P.W."/>
            <person name="Cui Y."/>
            <person name="Zhang H."/>
            <person name="O'Toole P.W."/>
        </authorList>
    </citation>
    <scope>NUCLEOTIDE SEQUENCE [LARGE SCALE GENOMIC DNA]</scope>
    <source>
        <strain evidence="3 4">DSM 13343</strain>
    </source>
</reference>
<sequence>MTEFATLQDFLTKTEHGPYVSIYLSKLPHQAFPAISLALRHQIEHAQAVMTEVFPDTDWQPYADQLETIFADPARFNGITKGIGVLCDESQAQLFLMDDPVTDAAMVTSQPQILSLLADHQSRYDFDLLVLQRDRIALYHHDGDTLLEVILPDEAPRTIVEALGEEQGGPQLNSIRQGSSQVSYHGHGDKSAEQMTDTKRYFQAVDAYLIQHRDFPLALWGLPQNIALFRSLSRNPHLSQVELALSPNDLSPDVMARVAVTLTSDFDSEARHDLLAQINVARDRKCLRTELAEITHAVAVHAVDRLLIQTGARVKGQIIDGELTTEGLKAQHNNVLNDLAIAVVAQGGTVSLLPKLQLPEPAVAITRYAL</sequence>
<organism evidence="3 4">
    <name type="scientific">Lacticaseibacillus manihotivorans DSM 13343 = JCM 12514</name>
    <dbReference type="NCBI Taxonomy" id="1423769"/>
    <lineage>
        <taxon>Bacteria</taxon>
        <taxon>Bacillati</taxon>
        <taxon>Bacillota</taxon>
        <taxon>Bacilli</taxon>
        <taxon>Lactobacillales</taxon>
        <taxon>Lactobacillaceae</taxon>
        <taxon>Lacticaseibacillus</taxon>
    </lineage>
</organism>
<accession>A0A0R1R3B9</accession>
<feature type="domain" description="Bacterial archaeo-eukaryotic release factor family 6" evidence="2">
    <location>
        <begin position="124"/>
        <end position="258"/>
    </location>
</feature>